<evidence type="ECO:0000313" key="3">
    <source>
        <dbReference type="Proteomes" id="UP000670092"/>
    </source>
</evidence>
<feature type="region of interest" description="Disordered" evidence="1">
    <location>
        <begin position="1"/>
        <end position="24"/>
    </location>
</feature>
<accession>A0A8H7YW74</accession>
<comment type="caution">
    <text evidence="2">The sequence shown here is derived from an EMBL/GenBank/DDBJ whole genome shotgun (WGS) entry which is preliminary data.</text>
</comment>
<name>A0A8H7YW74_AJECA</name>
<proteinExistence type="predicted"/>
<evidence type="ECO:0000256" key="1">
    <source>
        <dbReference type="SAM" id="MobiDB-lite"/>
    </source>
</evidence>
<sequence length="87" mass="9663">MHGSSVREHAHATRSPSNQLGMQTTCVPRPLPEANIRSELIMGCFMLAFSLLSTARCIQPPKHSALHLLCTFINNRKFLGCVLSRKC</sequence>
<protein>
    <submittedName>
        <fullName evidence="2">Uncharacterized protein</fullName>
    </submittedName>
</protein>
<feature type="compositionally biased region" description="Basic and acidic residues" evidence="1">
    <location>
        <begin position="1"/>
        <end position="11"/>
    </location>
</feature>
<organism evidence="2 3">
    <name type="scientific">Ajellomyces capsulatus</name>
    <name type="common">Darling's disease fungus</name>
    <name type="synonym">Histoplasma capsulatum</name>
    <dbReference type="NCBI Taxonomy" id="5037"/>
    <lineage>
        <taxon>Eukaryota</taxon>
        <taxon>Fungi</taxon>
        <taxon>Dikarya</taxon>
        <taxon>Ascomycota</taxon>
        <taxon>Pezizomycotina</taxon>
        <taxon>Eurotiomycetes</taxon>
        <taxon>Eurotiomycetidae</taxon>
        <taxon>Onygenales</taxon>
        <taxon>Ajellomycetaceae</taxon>
        <taxon>Histoplasma</taxon>
    </lineage>
</organism>
<dbReference type="VEuPathDB" id="FungiDB:I7I52_10092"/>
<dbReference type="AlphaFoldDB" id="A0A8H7YW74"/>
<evidence type="ECO:0000313" key="2">
    <source>
        <dbReference type="EMBL" id="KAG5299695.1"/>
    </source>
</evidence>
<dbReference type="Proteomes" id="UP000670092">
    <property type="component" value="Unassembled WGS sequence"/>
</dbReference>
<reference evidence="2 3" key="1">
    <citation type="submission" date="2021-01" db="EMBL/GenBank/DDBJ databases">
        <title>Chromosome-level genome assembly of a human fungal pathogen reveals clustering of transcriptionally co-regulated genes.</title>
        <authorList>
            <person name="Voorhies M."/>
            <person name="Cohen S."/>
            <person name="Shea T.P."/>
            <person name="Petrus S."/>
            <person name="Munoz J.F."/>
            <person name="Poplawski S."/>
            <person name="Goldman W.E."/>
            <person name="Michael T."/>
            <person name="Cuomo C.A."/>
            <person name="Sil A."/>
            <person name="Beyhan S."/>
        </authorList>
    </citation>
    <scope>NUCLEOTIDE SEQUENCE [LARGE SCALE GENOMIC DNA]</scope>
    <source>
        <strain evidence="2 3">G184AR</strain>
    </source>
</reference>
<feature type="compositionally biased region" description="Polar residues" evidence="1">
    <location>
        <begin position="14"/>
        <end position="24"/>
    </location>
</feature>
<gene>
    <name evidence="2" type="ORF">I7I52_10092</name>
</gene>
<dbReference type="EMBL" id="JAEVHI010000002">
    <property type="protein sequence ID" value="KAG5299695.1"/>
    <property type="molecule type" value="Genomic_DNA"/>
</dbReference>